<keyword evidence="2 6" id="KW-0645">Protease</keyword>
<evidence type="ECO:0000256" key="4">
    <source>
        <dbReference type="ARBA" id="ARBA00022801"/>
    </source>
</evidence>
<keyword evidence="4 6" id="KW-0378">Hydrolase</keyword>
<sequence>MTRSRKEENTRETVGAFAARLVQAKASERQAAKTNRRIARNSDYRKCLADLAKAGIRPVRKSDALRMICCHSKRSGHWKHLRRHPGIAYVEKDSRVKAHGLRLCGSSSGSAAIVRRKFGKRLPTRKAKYAAVASCPPKAPWNVCRVKSPPVWSATRGSGVRVGIIDTGIAKHPDLSIAGGVNTIARGRSYADDNGHGTHVAGIVAATGRARLLGNAPAVRLYAIKALDKNGEGYISDIVEGIEWGLKRGIRVMNMSFGMTENNRLLRDAIKRARRRGTIISASAGNSGKGAGTLDVPARYPETLAVAALTRKNRVASFSSRGRGIDLSAPGVSILSTWKNGKYRRESGTSMATPHVTGCAALLRAVSPAITATVAGRLMKASARRISGGSRAVGAGLLQASPAVRALSRNG</sequence>
<dbReference type="PROSITE" id="PS00137">
    <property type="entry name" value="SUBTILASE_HIS"/>
    <property type="match status" value="1"/>
</dbReference>
<dbReference type="InterPro" id="IPR034202">
    <property type="entry name" value="Subtilisin_Carlsberg-like"/>
</dbReference>
<protein>
    <submittedName>
        <fullName evidence="9">Peptidase S8</fullName>
    </submittedName>
</protein>
<dbReference type="PROSITE" id="PS00138">
    <property type="entry name" value="SUBTILASE_SER"/>
    <property type="match status" value="1"/>
</dbReference>
<dbReference type="PANTHER" id="PTHR43806">
    <property type="entry name" value="PEPTIDASE S8"/>
    <property type="match status" value="1"/>
</dbReference>
<dbReference type="InterPro" id="IPR023827">
    <property type="entry name" value="Peptidase_S8_Asp-AS"/>
</dbReference>
<dbReference type="GO" id="GO:0046872">
    <property type="term" value="F:metal ion binding"/>
    <property type="evidence" value="ECO:0007669"/>
    <property type="project" value="UniProtKB-KW"/>
</dbReference>
<evidence type="ECO:0000256" key="7">
    <source>
        <dbReference type="RuleBase" id="RU003355"/>
    </source>
</evidence>
<dbReference type="OrthoDB" id="9798386at2"/>
<dbReference type="InterPro" id="IPR000209">
    <property type="entry name" value="Peptidase_S8/S53_dom"/>
</dbReference>
<dbReference type="GO" id="GO:0004252">
    <property type="term" value="F:serine-type endopeptidase activity"/>
    <property type="evidence" value="ECO:0007669"/>
    <property type="project" value="UniProtKB-UniRule"/>
</dbReference>
<accession>A0A398CQW5</accession>
<dbReference type="SUPFAM" id="SSF52743">
    <property type="entry name" value="Subtilisin-like"/>
    <property type="match status" value="1"/>
</dbReference>
<gene>
    <name evidence="9" type="ORF">D3H35_05505</name>
</gene>
<dbReference type="Proteomes" id="UP000266340">
    <property type="component" value="Unassembled WGS sequence"/>
</dbReference>
<dbReference type="RefSeq" id="WP_119148135.1">
    <property type="nucleotide sequence ID" value="NZ_QXJM01000025.1"/>
</dbReference>
<dbReference type="InterPro" id="IPR050131">
    <property type="entry name" value="Peptidase_S8_subtilisin-like"/>
</dbReference>
<evidence type="ECO:0000259" key="8">
    <source>
        <dbReference type="Pfam" id="PF00082"/>
    </source>
</evidence>
<organism evidence="9 10">
    <name type="scientific">Cohnella faecalis</name>
    <dbReference type="NCBI Taxonomy" id="2315694"/>
    <lineage>
        <taxon>Bacteria</taxon>
        <taxon>Bacillati</taxon>
        <taxon>Bacillota</taxon>
        <taxon>Bacilli</taxon>
        <taxon>Bacillales</taxon>
        <taxon>Paenibacillaceae</taxon>
        <taxon>Cohnella</taxon>
    </lineage>
</organism>
<feature type="domain" description="Peptidase S8/S53" evidence="8">
    <location>
        <begin position="157"/>
        <end position="396"/>
    </location>
</feature>
<feature type="active site" description="Charge relay system" evidence="6">
    <location>
        <position position="166"/>
    </location>
</feature>
<dbReference type="PROSITE" id="PS00136">
    <property type="entry name" value="SUBTILASE_ASP"/>
    <property type="match status" value="1"/>
</dbReference>
<evidence type="ECO:0000313" key="10">
    <source>
        <dbReference type="Proteomes" id="UP000266340"/>
    </source>
</evidence>
<keyword evidence="5 6" id="KW-0720">Serine protease</keyword>
<proteinExistence type="inferred from homology"/>
<feature type="active site" description="Charge relay system" evidence="6">
    <location>
        <position position="350"/>
    </location>
</feature>
<name>A0A398CQW5_9BACL</name>
<evidence type="ECO:0000256" key="1">
    <source>
        <dbReference type="ARBA" id="ARBA00011073"/>
    </source>
</evidence>
<dbReference type="InterPro" id="IPR022398">
    <property type="entry name" value="Peptidase_S8_His-AS"/>
</dbReference>
<keyword evidence="10" id="KW-1185">Reference proteome</keyword>
<comment type="caution">
    <text evidence="9">The sequence shown here is derived from an EMBL/GenBank/DDBJ whole genome shotgun (WGS) entry which is preliminary data.</text>
</comment>
<keyword evidence="3" id="KW-0479">Metal-binding</keyword>
<dbReference type="Gene3D" id="3.40.50.200">
    <property type="entry name" value="Peptidase S8/S53 domain"/>
    <property type="match status" value="1"/>
</dbReference>
<dbReference type="AlphaFoldDB" id="A0A398CQW5"/>
<evidence type="ECO:0000256" key="5">
    <source>
        <dbReference type="ARBA" id="ARBA00022825"/>
    </source>
</evidence>
<feature type="active site" description="Charge relay system" evidence="6">
    <location>
        <position position="196"/>
    </location>
</feature>
<comment type="similarity">
    <text evidence="1 6 7">Belongs to the peptidase S8 family.</text>
</comment>
<evidence type="ECO:0000313" key="9">
    <source>
        <dbReference type="EMBL" id="RIE04550.1"/>
    </source>
</evidence>
<dbReference type="InterPro" id="IPR015500">
    <property type="entry name" value="Peptidase_S8_subtilisin-rel"/>
</dbReference>
<evidence type="ECO:0000256" key="3">
    <source>
        <dbReference type="ARBA" id="ARBA00022723"/>
    </source>
</evidence>
<dbReference type="PANTHER" id="PTHR43806:SF11">
    <property type="entry name" value="CEREVISIN-RELATED"/>
    <property type="match status" value="1"/>
</dbReference>
<dbReference type="EMBL" id="QXJM01000025">
    <property type="protein sequence ID" value="RIE04550.1"/>
    <property type="molecule type" value="Genomic_DNA"/>
</dbReference>
<evidence type="ECO:0000256" key="2">
    <source>
        <dbReference type="ARBA" id="ARBA00022670"/>
    </source>
</evidence>
<reference evidence="9 10" key="1">
    <citation type="submission" date="2018-09" db="EMBL/GenBank/DDBJ databases">
        <title>Cohnella cavernae sp. nov., isolated from a karst cave.</title>
        <authorList>
            <person name="Zhu H."/>
        </authorList>
    </citation>
    <scope>NUCLEOTIDE SEQUENCE [LARGE SCALE GENOMIC DNA]</scope>
    <source>
        <strain evidence="9 10">K2E09-144</strain>
    </source>
</reference>
<dbReference type="PRINTS" id="PR00723">
    <property type="entry name" value="SUBTILISIN"/>
</dbReference>
<dbReference type="Pfam" id="PF00082">
    <property type="entry name" value="Peptidase_S8"/>
    <property type="match status" value="1"/>
</dbReference>
<dbReference type="PROSITE" id="PS51892">
    <property type="entry name" value="SUBTILASE"/>
    <property type="match status" value="1"/>
</dbReference>
<evidence type="ECO:0000256" key="6">
    <source>
        <dbReference type="PROSITE-ProRule" id="PRU01240"/>
    </source>
</evidence>
<dbReference type="InterPro" id="IPR036852">
    <property type="entry name" value="Peptidase_S8/S53_dom_sf"/>
</dbReference>
<dbReference type="GO" id="GO:0006508">
    <property type="term" value="P:proteolysis"/>
    <property type="evidence" value="ECO:0007669"/>
    <property type="project" value="UniProtKB-KW"/>
</dbReference>
<dbReference type="InterPro" id="IPR023828">
    <property type="entry name" value="Peptidase_S8_Ser-AS"/>
</dbReference>
<dbReference type="CDD" id="cd07477">
    <property type="entry name" value="Peptidases_S8_Subtilisin_subset"/>
    <property type="match status" value="1"/>
</dbReference>